<dbReference type="SUPFAM" id="SSF47323">
    <property type="entry name" value="Anticodon-binding domain of a subclass of class I aminoacyl-tRNA synthetases"/>
    <property type="match status" value="1"/>
</dbReference>
<dbReference type="InterPro" id="IPR035684">
    <property type="entry name" value="ArgRS_core"/>
</dbReference>
<dbReference type="Pfam" id="PF03485">
    <property type="entry name" value="Arg_tRNA_synt_N"/>
    <property type="match status" value="1"/>
</dbReference>
<dbReference type="FunFam" id="3.40.50.620:FF:000062">
    <property type="entry name" value="Arginine--tRNA ligase"/>
    <property type="match status" value="1"/>
</dbReference>
<dbReference type="SUPFAM" id="SSF55190">
    <property type="entry name" value="Arginyl-tRNA synthetase (ArgRS), N-terminal 'additional' domain"/>
    <property type="match status" value="1"/>
</dbReference>
<evidence type="ECO:0000259" key="12">
    <source>
        <dbReference type="SMART" id="SM00836"/>
    </source>
</evidence>
<accession>A0A381VJD6</accession>
<dbReference type="GO" id="GO:0004814">
    <property type="term" value="F:arginine-tRNA ligase activity"/>
    <property type="evidence" value="ECO:0007669"/>
    <property type="project" value="UniProtKB-EC"/>
</dbReference>
<keyword evidence="8" id="KW-0067">ATP-binding</keyword>
<evidence type="ECO:0000256" key="2">
    <source>
        <dbReference type="ARBA" id="ARBA00005594"/>
    </source>
</evidence>
<dbReference type="GO" id="GO:0006420">
    <property type="term" value="P:arginyl-tRNA aminoacylation"/>
    <property type="evidence" value="ECO:0007669"/>
    <property type="project" value="InterPro"/>
</dbReference>
<dbReference type="Gene3D" id="1.10.730.10">
    <property type="entry name" value="Isoleucyl-tRNA Synthetase, Domain 1"/>
    <property type="match status" value="1"/>
</dbReference>
<dbReference type="InterPro" id="IPR009080">
    <property type="entry name" value="tRNAsynth_Ia_anticodon-bd"/>
</dbReference>
<comment type="similarity">
    <text evidence="2">Belongs to the class-I aminoacyl-tRNA synthetase family.</text>
</comment>
<dbReference type="EMBL" id="UINC01009001">
    <property type="protein sequence ID" value="SVA40446.1"/>
    <property type="molecule type" value="Genomic_DNA"/>
</dbReference>
<protein>
    <recommendedName>
        <fullName evidence="4">arginine--tRNA ligase</fullName>
        <ecNumber evidence="4">6.1.1.19</ecNumber>
    </recommendedName>
</protein>
<dbReference type="AlphaFoldDB" id="A0A381VJD6"/>
<dbReference type="HAMAP" id="MF_00123">
    <property type="entry name" value="Arg_tRNA_synth"/>
    <property type="match status" value="1"/>
</dbReference>
<dbReference type="InterPro" id="IPR014729">
    <property type="entry name" value="Rossmann-like_a/b/a_fold"/>
</dbReference>
<organism evidence="14">
    <name type="scientific">marine metagenome</name>
    <dbReference type="NCBI Taxonomy" id="408172"/>
    <lineage>
        <taxon>unclassified sequences</taxon>
        <taxon>metagenomes</taxon>
        <taxon>ecological metagenomes</taxon>
    </lineage>
</organism>
<dbReference type="InterPro" id="IPR001412">
    <property type="entry name" value="aa-tRNA-synth_I_CS"/>
</dbReference>
<gene>
    <name evidence="14" type="ORF">METZ01_LOCUS93300</name>
</gene>
<evidence type="ECO:0000256" key="3">
    <source>
        <dbReference type="ARBA" id="ARBA00011245"/>
    </source>
</evidence>
<feature type="non-terminal residue" evidence="14">
    <location>
        <position position="1"/>
    </location>
</feature>
<dbReference type="GO" id="GO:0005524">
    <property type="term" value="F:ATP binding"/>
    <property type="evidence" value="ECO:0007669"/>
    <property type="project" value="UniProtKB-KW"/>
</dbReference>
<dbReference type="PROSITE" id="PS00178">
    <property type="entry name" value="AA_TRNA_LIGASE_I"/>
    <property type="match status" value="1"/>
</dbReference>
<feature type="domain" description="Arginyl tRNA synthetase N-terminal" evidence="13">
    <location>
        <begin position="7"/>
        <end position="95"/>
    </location>
</feature>
<evidence type="ECO:0000256" key="1">
    <source>
        <dbReference type="ARBA" id="ARBA00004496"/>
    </source>
</evidence>
<evidence type="ECO:0000256" key="4">
    <source>
        <dbReference type="ARBA" id="ARBA00012837"/>
    </source>
</evidence>
<reference evidence="14" key="1">
    <citation type="submission" date="2018-05" db="EMBL/GenBank/DDBJ databases">
        <authorList>
            <person name="Lanie J.A."/>
            <person name="Ng W.-L."/>
            <person name="Kazmierczak K.M."/>
            <person name="Andrzejewski T.M."/>
            <person name="Davidsen T.M."/>
            <person name="Wayne K.J."/>
            <person name="Tettelin H."/>
            <person name="Glass J.I."/>
            <person name="Rusch D."/>
            <person name="Podicherti R."/>
            <person name="Tsui H.-C.T."/>
            <person name="Winkler M.E."/>
        </authorList>
    </citation>
    <scope>NUCLEOTIDE SEQUENCE</scope>
</reference>
<evidence type="ECO:0000313" key="14">
    <source>
        <dbReference type="EMBL" id="SVA40446.1"/>
    </source>
</evidence>
<keyword evidence="5" id="KW-0963">Cytoplasm</keyword>
<comment type="subunit">
    <text evidence="3">Monomer.</text>
</comment>
<dbReference type="NCBIfam" id="TIGR00456">
    <property type="entry name" value="argS"/>
    <property type="match status" value="1"/>
</dbReference>
<dbReference type="InterPro" id="IPR036695">
    <property type="entry name" value="Arg-tRNA-synth_N_sf"/>
</dbReference>
<dbReference type="SUPFAM" id="SSF52374">
    <property type="entry name" value="Nucleotidylyl transferase"/>
    <property type="match status" value="1"/>
</dbReference>
<dbReference type="Gene3D" id="3.30.1360.70">
    <property type="entry name" value="Arginyl tRNA synthetase N-terminal domain"/>
    <property type="match status" value="1"/>
</dbReference>
<keyword evidence="7" id="KW-0547">Nucleotide-binding</keyword>
<evidence type="ECO:0000256" key="5">
    <source>
        <dbReference type="ARBA" id="ARBA00022490"/>
    </source>
</evidence>
<keyword evidence="9" id="KW-0648">Protein biosynthesis</keyword>
<dbReference type="SMART" id="SM00836">
    <property type="entry name" value="DALR_1"/>
    <property type="match status" value="1"/>
</dbReference>
<dbReference type="PRINTS" id="PR01038">
    <property type="entry name" value="TRNASYNTHARG"/>
</dbReference>
<dbReference type="EC" id="6.1.1.19" evidence="4"/>
<evidence type="ECO:0000256" key="6">
    <source>
        <dbReference type="ARBA" id="ARBA00022598"/>
    </source>
</evidence>
<dbReference type="PANTHER" id="PTHR11956:SF5">
    <property type="entry name" value="ARGININE--TRNA LIGASE, CYTOPLASMIC"/>
    <property type="match status" value="1"/>
</dbReference>
<dbReference type="FunFam" id="1.10.730.10:FF:000008">
    <property type="entry name" value="Arginine--tRNA ligase"/>
    <property type="match status" value="1"/>
</dbReference>
<feature type="domain" description="DALR anticodon binding" evidence="12">
    <location>
        <begin position="438"/>
        <end position="558"/>
    </location>
</feature>
<evidence type="ECO:0000256" key="10">
    <source>
        <dbReference type="ARBA" id="ARBA00023146"/>
    </source>
</evidence>
<dbReference type="InterPro" id="IPR001278">
    <property type="entry name" value="Arg-tRNA-ligase"/>
</dbReference>
<dbReference type="SMART" id="SM01016">
    <property type="entry name" value="Arg_tRNA_synt_N"/>
    <property type="match status" value="1"/>
</dbReference>
<comment type="catalytic activity">
    <reaction evidence="11">
        <text>tRNA(Arg) + L-arginine + ATP = L-arginyl-tRNA(Arg) + AMP + diphosphate</text>
        <dbReference type="Rhea" id="RHEA:20301"/>
        <dbReference type="Rhea" id="RHEA-COMP:9658"/>
        <dbReference type="Rhea" id="RHEA-COMP:9673"/>
        <dbReference type="ChEBI" id="CHEBI:30616"/>
        <dbReference type="ChEBI" id="CHEBI:32682"/>
        <dbReference type="ChEBI" id="CHEBI:33019"/>
        <dbReference type="ChEBI" id="CHEBI:78442"/>
        <dbReference type="ChEBI" id="CHEBI:78513"/>
        <dbReference type="ChEBI" id="CHEBI:456215"/>
        <dbReference type="EC" id="6.1.1.19"/>
    </reaction>
</comment>
<evidence type="ECO:0000256" key="7">
    <source>
        <dbReference type="ARBA" id="ARBA00022741"/>
    </source>
</evidence>
<evidence type="ECO:0000256" key="8">
    <source>
        <dbReference type="ARBA" id="ARBA00022840"/>
    </source>
</evidence>
<keyword evidence="10" id="KW-0030">Aminoacyl-tRNA synthetase</keyword>
<dbReference type="PANTHER" id="PTHR11956">
    <property type="entry name" value="ARGINYL-TRNA SYNTHETASE"/>
    <property type="match status" value="1"/>
</dbReference>
<dbReference type="InterPro" id="IPR005148">
    <property type="entry name" value="Arg-tRNA-synth_N"/>
</dbReference>
<dbReference type="Gene3D" id="3.40.50.620">
    <property type="entry name" value="HUPs"/>
    <property type="match status" value="1"/>
</dbReference>
<sequence>VSPLIRDLITDRIQAALEKFKIQGSLPLETLPKISLEHPADPAHGDYATSLPLRLAKSTRIAPMNLAKSIADQLDTDHIIQQIYTASPGFINFRLSEKWIALQVDTILDQQNTYGNVTGSVVKKVMVEYVSVNPTGPVHVGHTRGAVIGSVLASLLEAVGHTVTREYYVNDAGTQMDLFYESVYTRYLEATGRREEFPSGGYKGEYVTQLGQQILRQEGLKFSSCDRETDIKQIGSLSRNKMIAMIKRDLEALGVHFDVWFAEKTLHESGEYQQTMDKLNNNGYLAERDGARWFTSTSLGEDKDNVVVRSTGAPTYFASDIAYHHNKFISRGFDQVINVWGADHQGHISRLKAAMLGLGVDPDRLNILVSQMVTLKRGDQLVKASKRSGDFISLRELVDEVGIDACRYFFLTRSANSQMDFDMSLAKRQSSENPVYYIQYAHARISGILRNAIDQGIFWRDGDVSLLTQTTELTLIREMLKFPELIIKAADNLEPHHLPYYAAQLATAFHHFYEKCRVLSSDPKDRKITLARLKLVEASKIVLGRSLTLMGIGSPENM</sequence>
<dbReference type="GO" id="GO:0005737">
    <property type="term" value="C:cytoplasm"/>
    <property type="evidence" value="ECO:0007669"/>
    <property type="project" value="UniProtKB-SubCell"/>
</dbReference>
<evidence type="ECO:0000259" key="13">
    <source>
        <dbReference type="SMART" id="SM01016"/>
    </source>
</evidence>
<evidence type="ECO:0000256" key="9">
    <source>
        <dbReference type="ARBA" id="ARBA00022917"/>
    </source>
</evidence>
<name>A0A381VJD6_9ZZZZ</name>
<proteinExistence type="inferred from homology"/>
<dbReference type="InterPro" id="IPR008909">
    <property type="entry name" value="DALR_anticod-bd"/>
</dbReference>
<comment type="subcellular location">
    <subcellularLocation>
        <location evidence="1">Cytoplasm</location>
    </subcellularLocation>
</comment>
<dbReference type="Pfam" id="PF00750">
    <property type="entry name" value="tRNA-synt_1d"/>
    <property type="match status" value="1"/>
</dbReference>
<dbReference type="CDD" id="cd00671">
    <property type="entry name" value="ArgRS_core"/>
    <property type="match status" value="1"/>
</dbReference>
<keyword evidence="6" id="KW-0436">Ligase</keyword>
<dbReference type="Pfam" id="PF05746">
    <property type="entry name" value="DALR_1"/>
    <property type="match status" value="1"/>
</dbReference>
<evidence type="ECO:0000256" key="11">
    <source>
        <dbReference type="ARBA" id="ARBA00049339"/>
    </source>
</evidence>